<dbReference type="AlphaFoldDB" id="A0A6J4UXR4"/>
<protein>
    <recommendedName>
        <fullName evidence="1">Methyltransferase domain-containing protein</fullName>
    </recommendedName>
</protein>
<dbReference type="Gene3D" id="3.40.50.150">
    <property type="entry name" value="Vaccinia Virus protein VP39"/>
    <property type="match status" value="1"/>
</dbReference>
<evidence type="ECO:0000259" key="1">
    <source>
        <dbReference type="Pfam" id="PF13649"/>
    </source>
</evidence>
<dbReference type="CDD" id="cd02440">
    <property type="entry name" value="AdoMet_MTases"/>
    <property type="match status" value="1"/>
</dbReference>
<dbReference type="InterPro" id="IPR041698">
    <property type="entry name" value="Methyltransf_25"/>
</dbReference>
<reference evidence="2" key="1">
    <citation type="submission" date="2020-02" db="EMBL/GenBank/DDBJ databases">
        <authorList>
            <person name="Meier V. D."/>
        </authorList>
    </citation>
    <scope>NUCLEOTIDE SEQUENCE</scope>
    <source>
        <strain evidence="2">AVDCRST_MAG43</strain>
    </source>
</reference>
<accession>A0A6J4UXR4</accession>
<sequence length="272" mass="29665">MTELAFDELAASFDAQRGLPGAAVAALAHLIGDLADGGKLRVIEPGIGTGRVAIAALAGGHHVVGVDRSRAMLRELHVRLQCMAEPRLRASLVEGDARALPFVAATFDMAIVASLLYLIDDWRWALDDIWRVVRPGGNIVLVLERSAERPPLARWSALWREAIEGTGYRHAPMDPDDETLLREVRSRAEAVSMRTLHIWTIGRTVAEAQDGIAALRALYPAIDAKSWNIATAEFLATARDEFTDPETRLDCDVYLDVAVCRLPGGDDRAARA</sequence>
<proteinExistence type="predicted"/>
<dbReference type="PANTHER" id="PTHR42912">
    <property type="entry name" value="METHYLTRANSFERASE"/>
    <property type="match status" value="1"/>
</dbReference>
<feature type="domain" description="Methyltransferase" evidence="1">
    <location>
        <begin position="42"/>
        <end position="137"/>
    </location>
</feature>
<organism evidence="2">
    <name type="scientific">uncultured Thermomicrobiales bacterium</name>
    <dbReference type="NCBI Taxonomy" id="1645740"/>
    <lineage>
        <taxon>Bacteria</taxon>
        <taxon>Pseudomonadati</taxon>
        <taxon>Thermomicrobiota</taxon>
        <taxon>Thermomicrobia</taxon>
        <taxon>Thermomicrobiales</taxon>
        <taxon>environmental samples</taxon>
    </lineage>
</organism>
<dbReference type="Pfam" id="PF13649">
    <property type="entry name" value="Methyltransf_25"/>
    <property type="match status" value="1"/>
</dbReference>
<dbReference type="InterPro" id="IPR029063">
    <property type="entry name" value="SAM-dependent_MTases_sf"/>
</dbReference>
<gene>
    <name evidence="2" type="ORF">AVDCRST_MAG43-2020</name>
</gene>
<name>A0A6J4UXR4_9BACT</name>
<dbReference type="Gene3D" id="1.10.8.900">
    <property type="match status" value="1"/>
</dbReference>
<dbReference type="SUPFAM" id="SSF53335">
    <property type="entry name" value="S-adenosyl-L-methionine-dependent methyltransferases"/>
    <property type="match status" value="1"/>
</dbReference>
<dbReference type="GO" id="GO:0008168">
    <property type="term" value="F:methyltransferase activity"/>
    <property type="evidence" value="ECO:0007669"/>
    <property type="project" value="TreeGrafter"/>
</dbReference>
<dbReference type="InterPro" id="IPR050508">
    <property type="entry name" value="Methyltransf_Superfamily"/>
</dbReference>
<evidence type="ECO:0000313" key="2">
    <source>
        <dbReference type="EMBL" id="CAA9562223.1"/>
    </source>
</evidence>
<dbReference type="EMBL" id="CADCWI010000097">
    <property type="protein sequence ID" value="CAA9562223.1"/>
    <property type="molecule type" value="Genomic_DNA"/>
</dbReference>